<name>A0ABT7PQV9_9BACT</name>
<feature type="binding site" evidence="6">
    <location>
        <begin position="51"/>
        <end position="56"/>
    </location>
    <ligand>
        <name>ATP</name>
        <dbReference type="ChEBI" id="CHEBI:30616"/>
    </ligand>
</feature>
<dbReference type="Gene3D" id="3.40.50.620">
    <property type="entry name" value="HUPs"/>
    <property type="match status" value="1"/>
</dbReference>
<dbReference type="InterPro" id="IPR012795">
    <property type="entry name" value="tRNA_Ile_lys_synt_N"/>
</dbReference>
<dbReference type="Proteomes" id="UP001239462">
    <property type="component" value="Unassembled WGS sequence"/>
</dbReference>
<evidence type="ECO:0000259" key="7">
    <source>
        <dbReference type="Pfam" id="PF01171"/>
    </source>
</evidence>
<proteinExistence type="inferred from homology"/>
<keyword evidence="1 6" id="KW-0436">Ligase</keyword>
<gene>
    <name evidence="6 8" type="primary">tilS</name>
    <name evidence="8" type="ORF">QTN89_25820</name>
</gene>
<dbReference type="CDD" id="cd01992">
    <property type="entry name" value="TilS_N"/>
    <property type="match status" value="1"/>
</dbReference>
<dbReference type="PANTHER" id="PTHR43033">
    <property type="entry name" value="TRNA(ILE)-LYSIDINE SYNTHASE-RELATED"/>
    <property type="match status" value="1"/>
</dbReference>
<dbReference type="EC" id="6.3.4.19" evidence="6"/>
<comment type="domain">
    <text evidence="6">The N-terminal region contains the highly conserved SGGXDS motif, predicted to be a P-loop motif involved in ATP binding.</text>
</comment>
<evidence type="ECO:0000256" key="3">
    <source>
        <dbReference type="ARBA" id="ARBA00022741"/>
    </source>
</evidence>
<comment type="catalytic activity">
    <reaction evidence="5 6">
        <text>cytidine(34) in tRNA(Ile2) + L-lysine + ATP = lysidine(34) in tRNA(Ile2) + AMP + diphosphate + H(+)</text>
        <dbReference type="Rhea" id="RHEA:43744"/>
        <dbReference type="Rhea" id="RHEA-COMP:10625"/>
        <dbReference type="Rhea" id="RHEA-COMP:10670"/>
        <dbReference type="ChEBI" id="CHEBI:15378"/>
        <dbReference type="ChEBI" id="CHEBI:30616"/>
        <dbReference type="ChEBI" id="CHEBI:32551"/>
        <dbReference type="ChEBI" id="CHEBI:33019"/>
        <dbReference type="ChEBI" id="CHEBI:82748"/>
        <dbReference type="ChEBI" id="CHEBI:83665"/>
        <dbReference type="ChEBI" id="CHEBI:456215"/>
        <dbReference type="EC" id="6.3.4.19"/>
    </reaction>
</comment>
<dbReference type="GO" id="GO:0032267">
    <property type="term" value="F:tRNA(Ile)-lysidine synthase activity"/>
    <property type="evidence" value="ECO:0007669"/>
    <property type="project" value="UniProtKB-EC"/>
</dbReference>
<keyword evidence="6" id="KW-0963">Cytoplasm</keyword>
<keyword evidence="3 6" id="KW-0547">Nucleotide-binding</keyword>
<comment type="similarity">
    <text evidence="6">Belongs to the tRNA(Ile)-lysidine synthase family.</text>
</comment>
<dbReference type="EMBL" id="JASZZN010000028">
    <property type="protein sequence ID" value="MDM4018897.1"/>
    <property type="molecule type" value="Genomic_DNA"/>
</dbReference>
<dbReference type="PANTHER" id="PTHR43033:SF1">
    <property type="entry name" value="TRNA(ILE)-LYSIDINE SYNTHASE-RELATED"/>
    <property type="match status" value="1"/>
</dbReference>
<evidence type="ECO:0000256" key="2">
    <source>
        <dbReference type="ARBA" id="ARBA00022694"/>
    </source>
</evidence>
<keyword evidence="2 6" id="KW-0819">tRNA processing</keyword>
<comment type="subcellular location">
    <subcellularLocation>
        <location evidence="6">Cytoplasm</location>
    </subcellularLocation>
</comment>
<evidence type="ECO:0000256" key="5">
    <source>
        <dbReference type="ARBA" id="ARBA00048539"/>
    </source>
</evidence>
<dbReference type="InterPro" id="IPR012094">
    <property type="entry name" value="tRNA_Ile_lys_synt"/>
</dbReference>
<dbReference type="InterPro" id="IPR014729">
    <property type="entry name" value="Rossmann-like_a/b/a_fold"/>
</dbReference>
<dbReference type="HAMAP" id="MF_01161">
    <property type="entry name" value="tRNA_Ile_lys_synt"/>
    <property type="match status" value="1"/>
</dbReference>
<sequence>MPDATPRINDTTPSDPGGSLATVQWEQLLVQLEGRFPASRYADLGIVVGCSGGADSVALLRALMELRQRSNHQPAGFVVAAHFNHRLRGAASDADQAFVKQLAGQLGVAFDAGLGSGRRSDEQHARQERYRFFNDVMRRRGARYLLLGHHLEDNVETVLFRLMRGTGPTGLTGIAPFRELASSDDARDFVIVRPLLGTRRSLIREALQAKNYPWREDQSNQQSEYRRNWIRNELLPMMTGTFAEAIPSIGRAIEGQRGWGKVIEILVGRWIDVVVVSHAPLVVHRLDRLARQSEPIDPLLLDSSIVVESLRKSWQRSGFPLGMMNQTQWRRLLDLLYGEGPDRIHLPGEIEAVRSENVIRFRRPDSAASSG</sequence>
<comment type="caution">
    <text evidence="8">The sequence shown here is derived from an EMBL/GenBank/DDBJ whole genome shotgun (WGS) entry which is preliminary data.</text>
</comment>
<reference evidence="8 9" key="1">
    <citation type="submission" date="2023-06" db="EMBL/GenBank/DDBJ databases">
        <title>Roseiconus lacunae JC819 isolated from Gulf of Mannar region, Tamil Nadu.</title>
        <authorList>
            <person name="Pk S."/>
            <person name="Ch S."/>
            <person name="Ch V.R."/>
        </authorList>
    </citation>
    <scope>NUCLEOTIDE SEQUENCE [LARGE SCALE GENOMIC DNA]</scope>
    <source>
        <strain evidence="8 9">JC819</strain>
    </source>
</reference>
<organism evidence="8 9">
    <name type="scientific">Roseiconus lacunae</name>
    <dbReference type="NCBI Taxonomy" id="2605694"/>
    <lineage>
        <taxon>Bacteria</taxon>
        <taxon>Pseudomonadati</taxon>
        <taxon>Planctomycetota</taxon>
        <taxon>Planctomycetia</taxon>
        <taxon>Pirellulales</taxon>
        <taxon>Pirellulaceae</taxon>
        <taxon>Roseiconus</taxon>
    </lineage>
</organism>
<keyword evidence="9" id="KW-1185">Reference proteome</keyword>
<dbReference type="RefSeq" id="WP_289166904.1">
    <property type="nucleotide sequence ID" value="NZ_JASZZN010000028.1"/>
</dbReference>
<evidence type="ECO:0000256" key="6">
    <source>
        <dbReference type="HAMAP-Rule" id="MF_01161"/>
    </source>
</evidence>
<accession>A0ABT7PQV9</accession>
<dbReference type="SUPFAM" id="SSF52402">
    <property type="entry name" value="Adenine nucleotide alpha hydrolases-like"/>
    <property type="match status" value="1"/>
</dbReference>
<dbReference type="Pfam" id="PF01171">
    <property type="entry name" value="ATP_bind_3"/>
    <property type="match status" value="1"/>
</dbReference>
<protein>
    <recommendedName>
        <fullName evidence="6">tRNA(Ile)-lysidine synthase</fullName>
        <ecNumber evidence="6">6.3.4.19</ecNumber>
    </recommendedName>
    <alternativeName>
        <fullName evidence="6">tRNA(Ile)-2-lysyl-cytidine synthase</fullName>
    </alternativeName>
    <alternativeName>
        <fullName evidence="6">tRNA(Ile)-lysidine synthetase</fullName>
    </alternativeName>
</protein>
<evidence type="ECO:0000256" key="4">
    <source>
        <dbReference type="ARBA" id="ARBA00022840"/>
    </source>
</evidence>
<feature type="domain" description="tRNA(Ile)-lysidine/2-thiocytidine synthase N-terminal" evidence="7">
    <location>
        <begin position="46"/>
        <end position="233"/>
    </location>
</feature>
<keyword evidence="4 6" id="KW-0067">ATP-binding</keyword>
<evidence type="ECO:0000313" key="9">
    <source>
        <dbReference type="Proteomes" id="UP001239462"/>
    </source>
</evidence>
<dbReference type="NCBIfam" id="TIGR02432">
    <property type="entry name" value="lysidine_TilS_N"/>
    <property type="match status" value="1"/>
</dbReference>
<comment type="function">
    <text evidence="6">Ligates lysine onto the cytidine present at position 34 of the AUA codon-specific tRNA(Ile) that contains the anticodon CAU, in an ATP-dependent manner. Cytidine is converted to lysidine, thus changing the amino acid specificity of the tRNA from methionine to isoleucine.</text>
</comment>
<dbReference type="InterPro" id="IPR011063">
    <property type="entry name" value="TilS/TtcA_N"/>
</dbReference>
<evidence type="ECO:0000313" key="8">
    <source>
        <dbReference type="EMBL" id="MDM4018897.1"/>
    </source>
</evidence>
<evidence type="ECO:0000256" key="1">
    <source>
        <dbReference type="ARBA" id="ARBA00022598"/>
    </source>
</evidence>